<feature type="domain" description="TRNA-binding" evidence="4">
    <location>
        <begin position="85"/>
        <end position="191"/>
    </location>
</feature>
<dbReference type="SUPFAM" id="SSF50249">
    <property type="entry name" value="Nucleic acid-binding proteins"/>
    <property type="match status" value="1"/>
</dbReference>
<organism evidence="5 6">
    <name type="scientific">Mycoplasmopsis mustelae</name>
    <dbReference type="NCBI Taxonomy" id="171289"/>
    <lineage>
        <taxon>Bacteria</taxon>
        <taxon>Bacillati</taxon>
        <taxon>Mycoplasmatota</taxon>
        <taxon>Mycoplasmoidales</taxon>
        <taxon>Metamycoplasmataceae</taxon>
        <taxon>Mycoplasmopsis</taxon>
    </lineage>
</organism>
<dbReference type="AlphaFoldDB" id="A0A4R7UCU7"/>
<dbReference type="PROSITE" id="PS50886">
    <property type="entry name" value="TRBD"/>
    <property type="match status" value="1"/>
</dbReference>
<keyword evidence="1 3" id="KW-0820">tRNA-binding</keyword>
<keyword evidence="2 3" id="KW-0694">RNA-binding</keyword>
<dbReference type="InterPro" id="IPR037154">
    <property type="entry name" value="YtpR-like_sf"/>
</dbReference>
<evidence type="ECO:0000259" key="4">
    <source>
        <dbReference type="PROSITE" id="PS50886"/>
    </source>
</evidence>
<name>A0A4R7UCU7_9BACT</name>
<dbReference type="InterPro" id="IPR002547">
    <property type="entry name" value="tRNA-bd_dom"/>
</dbReference>
<comment type="caution">
    <text evidence="5">The sequence shown here is derived from an EMBL/GenBank/DDBJ whole genome shotgun (WGS) entry which is preliminary data.</text>
</comment>
<evidence type="ECO:0000256" key="3">
    <source>
        <dbReference type="PROSITE-ProRule" id="PRU00209"/>
    </source>
</evidence>
<dbReference type="NCBIfam" id="NF045867">
    <property type="entry name" value="PheT_Nterm_rel"/>
    <property type="match status" value="1"/>
</dbReference>
<protein>
    <submittedName>
        <fullName evidence="5">tRNA-binding protein</fullName>
    </submittedName>
</protein>
<accession>A0A4R7UCU7</accession>
<dbReference type="RefSeq" id="WP_134110417.1">
    <property type="nucleotide sequence ID" value="NZ_SOCN01000001.1"/>
</dbReference>
<sequence length="192" mass="21726">MIICNNLNTFFKNTSVIFVDCTFKPTKKIQIDDFLFFVDEKNNVVSINLLNNKALNISETQKFFALNSKQKQKLFDITIKNNLKISDKPKFIYGKILSRFPHPKSEKLFVLSVDIKQSNPIQIITNTLDSLPEKIVVLALPGSTTYDGTKILEGKLLDLDSYGMLTGYNTLGLKGDGLIFGKINDMGKDFKF</sequence>
<dbReference type="GO" id="GO:0000049">
    <property type="term" value="F:tRNA binding"/>
    <property type="evidence" value="ECO:0007669"/>
    <property type="project" value="UniProtKB-UniRule"/>
</dbReference>
<evidence type="ECO:0000256" key="1">
    <source>
        <dbReference type="ARBA" id="ARBA00022555"/>
    </source>
</evidence>
<dbReference type="Gene3D" id="2.40.50.140">
    <property type="entry name" value="Nucleic acid-binding proteins"/>
    <property type="match status" value="1"/>
</dbReference>
<dbReference type="Gene3D" id="3.30.1940.10">
    <property type="entry name" value="YtpR-like"/>
    <property type="match status" value="1"/>
</dbReference>
<reference evidence="5 6" key="1">
    <citation type="submission" date="2019-03" db="EMBL/GenBank/DDBJ databases">
        <title>Genomic Encyclopedia of Archaeal and Bacterial Type Strains, Phase II (KMG-II): from individual species to whole genera.</title>
        <authorList>
            <person name="Goeker M."/>
        </authorList>
    </citation>
    <scope>NUCLEOTIDE SEQUENCE [LARGE SCALE GENOMIC DNA]</scope>
    <source>
        <strain evidence="5 6">ATCC 35214</strain>
    </source>
</reference>
<dbReference type="EMBL" id="SOCN01000001">
    <property type="protein sequence ID" value="TDV24268.1"/>
    <property type="molecule type" value="Genomic_DNA"/>
</dbReference>
<dbReference type="InterPro" id="IPR012340">
    <property type="entry name" value="NA-bd_OB-fold"/>
</dbReference>
<gene>
    <name evidence="5" type="ORF">BCF59_0222</name>
</gene>
<keyword evidence="6" id="KW-1185">Reference proteome</keyword>
<dbReference type="Pfam" id="PF01588">
    <property type="entry name" value="tRNA_bind"/>
    <property type="match status" value="1"/>
</dbReference>
<dbReference type="OrthoDB" id="398650at2"/>
<evidence type="ECO:0000313" key="5">
    <source>
        <dbReference type="EMBL" id="TDV24268.1"/>
    </source>
</evidence>
<dbReference type="Proteomes" id="UP000295757">
    <property type="component" value="Unassembled WGS sequence"/>
</dbReference>
<evidence type="ECO:0000256" key="2">
    <source>
        <dbReference type="ARBA" id="ARBA00022884"/>
    </source>
</evidence>
<proteinExistence type="predicted"/>
<evidence type="ECO:0000313" key="6">
    <source>
        <dbReference type="Proteomes" id="UP000295757"/>
    </source>
</evidence>